<dbReference type="KEGG" id="ntr:B0W44_04720"/>
<dbReference type="PRINTS" id="PR00864">
    <property type="entry name" value="PREPILNPTASE"/>
</dbReference>
<feature type="transmembrane region" description="Helical" evidence="10">
    <location>
        <begin position="100"/>
        <end position="118"/>
    </location>
</feature>
<feature type="transmembrane region" description="Helical" evidence="10">
    <location>
        <begin position="6"/>
        <end position="29"/>
    </location>
</feature>
<name>A0A1U9K544_9BACL</name>
<dbReference type="Pfam" id="PF06750">
    <property type="entry name" value="A24_N_bact"/>
    <property type="match status" value="1"/>
</dbReference>
<comment type="similarity">
    <text evidence="2 8">Belongs to the peptidase A24 family.</text>
</comment>
<keyword evidence="7 10" id="KW-0472">Membrane</keyword>
<dbReference type="GO" id="GO:0032259">
    <property type="term" value="P:methylation"/>
    <property type="evidence" value="ECO:0007669"/>
    <property type="project" value="UniProtKB-KW"/>
</dbReference>
<feature type="domain" description="Prepilin peptidase A24 N-terminal" evidence="12">
    <location>
        <begin position="11"/>
        <end position="91"/>
    </location>
</feature>
<feature type="transmembrane region" description="Helical" evidence="10">
    <location>
        <begin position="188"/>
        <end position="213"/>
    </location>
</feature>
<evidence type="ECO:0000256" key="4">
    <source>
        <dbReference type="ARBA" id="ARBA00022519"/>
    </source>
</evidence>
<dbReference type="InterPro" id="IPR050882">
    <property type="entry name" value="Prepilin_peptidase/N-MTase"/>
</dbReference>
<dbReference type="Gene3D" id="1.20.120.1220">
    <property type="match status" value="1"/>
</dbReference>
<dbReference type="InterPro" id="IPR000045">
    <property type="entry name" value="Prepilin_IV_endopep_pep"/>
</dbReference>
<keyword evidence="5 9" id="KW-0812">Transmembrane</keyword>
<protein>
    <recommendedName>
        <fullName evidence="9">Prepilin leader peptidase/N-methyltransferase</fullName>
        <ecNumber evidence="9">2.1.1.-</ecNumber>
        <ecNumber evidence="9">3.4.23.43</ecNumber>
    </recommendedName>
</protein>
<dbReference type="RefSeq" id="WP_077718997.1">
    <property type="nucleotide sequence ID" value="NZ_CP019699.1"/>
</dbReference>
<evidence type="ECO:0000256" key="1">
    <source>
        <dbReference type="ARBA" id="ARBA00004429"/>
    </source>
</evidence>
<keyword evidence="3" id="KW-1003">Cell membrane</keyword>
<dbReference type="AlphaFoldDB" id="A0A1U9K544"/>
<dbReference type="EC" id="2.1.1.-" evidence="9"/>
<evidence type="ECO:0000256" key="2">
    <source>
        <dbReference type="ARBA" id="ARBA00005801"/>
    </source>
</evidence>
<comment type="function">
    <text evidence="9">Plays an essential role in type IV pili and type II pseudopili formation by proteolytically removing the leader sequence from substrate proteins and subsequently monomethylating the alpha-amino group of the newly exposed N-terminal phenylalanine.</text>
</comment>
<dbReference type="GO" id="GO:0006465">
    <property type="term" value="P:signal peptide processing"/>
    <property type="evidence" value="ECO:0007669"/>
    <property type="project" value="TreeGrafter"/>
</dbReference>
<evidence type="ECO:0000259" key="12">
    <source>
        <dbReference type="Pfam" id="PF06750"/>
    </source>
</evidence>
<keyword evidence="6 10" id="KW-1133">Transmembrane helix</keyword>
<accession>A0A1U9K544</accession>
<evidence type="ECO:0000256" key="6">
    <source>
        <dbReference type="ARBA" id="ARBA00022989"/>
    </source>
</evidence>
<feature type="transmembrane region" description="Helical" evidence="10">
    <location>
        <begin position="147"/>
        <end position="168"/>
    </location>
</feature>
<keyword evidence="9" id="KW-0378">Hydrolase</keyword>
<evidence type="ECO:0000256" key="7">
    <source>
        <dbReference type="ARBA" id="ARBA00023136"/>
    </source>
</evidence>
<evidence type="ECO:0000256" key="10">
    <source>
        <dbReference type="SAM" id="Phobius"/>
    </source>
</evidence>
<keyword evidence="14" id="KW-1185">Reference proteome</keyword>
<dbReference type="STRING" id="1471761.B0W44_04720"/>
<reference evidence="13 14" key="1">
    <citation type="journal article" date="2015" name="Int. J. Syst. Evol. Microbiol.">
        <title>Novibacillus thermophilus gen. nov., sp. nov., a Gram-staining-negative and moderately thermophilic member of the family Thermoactinomycetaceae.</title>
        <authorList>
            <person name="Yang G."/>
            <person name="Chen J."/>
            <person name="Zhou S."/>
        </authorList>
    </citation>
    <scope>NUCLEOTIDE SEQUENCE [LARGE SCALE GENOMIC DNA]</scope>
    <source>
        <strain evidence="13 14">SG-1</strain>
    </source>
</reference>
<evidence type="ECO:0000313" key="13">
    <source>
        <dbReference type="EMBL" id="AQS55179.1"/>
    </source>
</evidence>
<dbReference type="PANTHER" id="PTHR30487">
    <property type="entry name" value="TYPE 4 PREPILIN-LIKE PROTEINS LEADER PEPTIDE-PROCESSING ENZYME"/>
    <property type="match status" value="1"/>
</dbReference>
<evidence type="ECO:0000313" key="14">
    <source>
        <dbReference type="Proteomes" id="UP000188603"/>
    </source>
</evidence>
<dbReference type="OrthoDB" id="9789291at2"/>
<keyword evidence="9" id="KW-0645">Protease</keyword>
<organism evidence="13 14">
    <name type="scientific">Novibacillus thermophilus</name>
    <dbReference type="NCBI Taxonomy" id="1471761"/>
    <lineage>
        <taxon>Bacteria</taxon>
        <taxon>Bacillati</taxon>
        <taxon>Bacillota</taxon>
        <taxon>Bacilli</taxon>
        <taxon>Bacillales</taxon>
        <taxon>Thermoactinomycetaceae</taxon>
        <taxon>Novibacillus</taxon>
    </lineage>
</organism>
<comment type="catalytic activity">
    <reaction evidence="9">
        <text>Typically cleaves a -Gly-|-Phe- bond to release an N-terminal, basic peptide of 5-8 residues from type IV prepilin, and then N-methylates the new N-terminal amino group, the methyl donor being S-adenosyl-L-methionine.</text>
        <dbReference type="EC" id="3.4.23.43"/>
    </reaction>
</comment>
<dbReference type="InterPro" id="IPR014032">
    <property type="entry name" value="Peptidase_A24A_bac"/>
</dbReference>
<evidence type="ECO:0000259" key="11">
    <source>
        <dbReference type="Pfam" id="PF01478"/>
    </source>
</evidence>
<keyword evidence="9" id="KW-0511">Multifunctional enzyme</keyword>
<evidence type="ECO:0000256" key="5">
    <source>
        <dbReference type="ARBA" id="ARBA00022692"/>
    </source>
</evidence>
<dbReference type="GO" id="GO:0008168">
    <property type="term" value="F:methyltransferase activity"/>
    <property type="evidence" value="ECO:0007669"/>
    <property type="project" value="UniProtKB-KW"/>
</dbReference>
<dbReference type="EMBL" id="CP019699">
    <property type="protein sequence ID" value="AQS55179.1"/>
    <property type="molecule type" value="Genomic_DNA"/>
</dbReference>
<dbReference type="InterPro" id="IPR010627">
    <property type="entry name" value="Prepilin_pept_A24_N"/>
</dbReference>
<comment type="subcellular location">
    <subcellularLocation>
        <location evidence="1">Cell inner membrane</location>
        <topology evidence="1">Multi-pass membrane protein</topology>
    </subcellularLocation>
    <subcellularLocation>
        <location evidence="9">Cell membrane</location>
        <topology evidence="9">Multi-pass membrane protein</topology>
    </subcellularLocation>
</comment>
<gene>
    <name evidence="13" type="ORF">B0W44_04720</name>
</gene>
<dbReference type="Pfam" id="PF01478">
    <property type="entry name" value="Peptidase_A24"/>
    <property type="match status" value="1"/>
</dbReference>
<keyword evidence="4" id="KW-0997">Cell inner membrane</keyword>
<proteinExistence type="inferred from homology"/>
<evidence type="ECO:0000256" key="9">
    <source>
        <dbReference type="RuleBase" id="RU003794"/>
    </source>
</evidence>
<feature type="transmembrane region" description="Helical" evidence="10">
    <location>
        <begin position="220"/>
        <end position="238"/>
    </location>
</feature>
<feature type="domain" description="Prepilin type IV endopeptidase peptidase" evidence="11">
    <location>
        <begin position="106"/>
        <end position="207"/>
    </location>
</feature>
<evidence type="ECO:0000256" key="8">
    <source>
        <dbReference type="RuleBase" id="RU003793"/>
    </source>
</evidence>
<dbReference type="EC" id="3.4.23.43" evidence="9"/>
<dbReference type="GO" id="GO:0005886">
    <property type="term" value="C:plasma membrane"/>
    <property type="evidence" value="ECO:0007669"/>
    <property type="project" value="UniProtKB-SubCell"/>
</dbReference>
<keyword evidence="9" id="KW-0808">Transferase</keyword>
<dbReference type="GO" id="GO:0004190">
    <property type="term" value="F:aspartic-type endopeptidase activity"/>
    <property type="evidence" value="ECO:0007669"/>
    <property type="project" value="UniProtKB-EC"/>
</dbReference>
<keyword evidence="9" id="KW-0489">Methyltransferase</keyword>
<dbReference type="PANTHER" id="PTHR30487:SF0">
    <property type="entry name" value="PREPILIN LEADER PEPTIDASE_N-METHYLTRANSFERASE-RELATED"/>
    <property type="match status" value="1"/>
</dbReference>
<dbReference type="Proteomes" id="UP000188603">
    <property type="component" value="Chromosome"/>
</dbReference>
<sequence length="252" mass="27703">MDAFSYVLFGLFGLIVGSFLNVVALRVPAGESVLMPRSRCPECKETLTPLQLVPVASYLILRGRCRYCGTSLPLYYPLTEAGTAVLFVLAYGRWGWSLELLVALPLLSILVVITHTDLRLKLIPDKVTIPGMVYFCLLRLFVRSDPWWEYALGFVVAGGLLMLIAVLSRGGMGGGDIKLMAMAGLAIGWKYALFAFMMATLLGGLVGMGLLLLKRAGRRDAIAFGPFLAIGIAASYMWGDVLWHWYWNEGLI</sequence>
<evidence type="ECO:0000256" key="3">
    <source>
        <dbReference type="ARBA" id="ARBA00022475"/>
    </source>
</evidence>